<proteinExistence type="predicted"/>
<dbReference type="InterPro" id="IPR025528">
    <property type="entry name" value="BrnA_antitoxin"/>
</dbReference>
<accession>A0A656HGB8</accession>
<dbReference type="RefSeq" id="WP_002708017.1">
    <property type="nucleotide sequence ID" value="NZ_JH651384.1"/>
</dbReference>
<protein>
    <recommendedName>
        <fullName evidence="3">CopG family transcriptional regulator</fullName>
    </recommendedName>
</protein>
<dbReference type="AlphaFoldDB" id="A0A656HGB8"/>
<gene>
    <name evidence="1" type="ORF">Thini_1472</name>
</gene>
<organism evidence="1 2">
    <name type="scientific">Thiothrix nivea (strain ATCC 35100 / DSM 5205 / JP2)</name>
    <dbReference type="NCBI Taxonomy" id="870187"/>
    <lineage>
        <taxon>Bacteria</taxon>
        <taxon>Pseudomonadati</taxon>
        <taxon>Pseudomonadota</taxon>
        <taxon>Gammaproteobacteria</taxon>
        <taxon>Thiotrichales</taxon>
        <taxon>Thiotrichaceae</taxon>
        <taxon>Thiothrix</taxon>
    </lineage>
</organism>
<reference evidence="2" key="1">
    <citation type="journal article" date="2011" name="Stand. Genomic Sci.">
        <title>Genome sequence of the filamentous, gliding Thiothrix nivea neotype strain (JP2(T)).</title>
        <authorList>
            <person name="Lapidus A."/>
            <person name="Nolan M."/>
            <person name="Lucas S."/>
            <person name="Glavina Del Rio T."/>
            <person name="Tice H."/>
            <person name="Cheng J.F."/>
            <person name="Tapia R."/>
            <person name="Han C."/>
            <person name="Goodwin L."/>
            <person name="Pitluck S."/>
            <person name="Liolios K."/>
            <person name="Pagani I."/>
            <person name="Ivanova N."/>
            <person name="Huntemann M."/>
            <person name="Mavromatis K."/>
            <person name="Mikhailova N."/>
            <person name="Pati A."/>
            <person name="Chen A."/>
            <person name="Palaniappan K."/>
            <person name="Land M."/>
            <person name="Brambilla E.M."/>
            <person name="Rohde M."/>
            <person name="Abt B."/>
            <person name="Verbarg S."/>
            <person name="Goker M."/>
            <person name="Bristow J."/>
            <person name="Eisen J.A."/>
            <person name="Markowitz V."/>
            <person name="Hugenholtz P."/>
            <person name="Kyrpides N.C."/>
            <person name="Klenk H.P."/>
            <person name="Woyke T."/>
        </authorList>
    </citation>
    <scope>NUCLEOTIDE SEQUENCE [LARGE SCALE GENOMIC DNA]</scope>
    <source>
        <strain evidence="2">ATCC 35100 / DSM 5205 / JP2</strain>
    </source>
</reference>
<dbReference type="Proteomes" id="UP000005317">
    <property type="component" value="Unassembled WGS sequence"/>
</dbReference>
<dbReference type="EMBL" id="JH651384">
    <property type="protein sequence ID" value="EIJ34075.1"/>
    <property type="molecule type" value="Genomic_DNA"/>
</dbReference>
<evidence type="ECO:0000313" key="1">
    <source>
        <dbReference type="EMBL" id="EIJ34075.1"/>
    </source>
</evidence>
<keyword evidence="2" id="KW-1185">Reference proteome</keyword>
<name>A0A656HGB8_THINJ</name>
<evidence type="ECO:0000313" key="2">
    <source>
        <dbReference type="Proteomes" id="UP000005317"/>
    </source>
</evidence>
<dbReference type="Pfam" id="PF14384">
    <property type="entry name" value="BrnA_antitoxin"/>
    <property type="match status" value="1"/>
</dbReference>
<sequence length="107" mass="11689">MKASSDDMYEKFKDDDFADAKPVAQIPALAQLQAESGGKTRITMRVDSTVLAMFKARAEMAGGSYQSMMNDALKQFLQGQALADVVRKTIQQELKAALESDQKPASL</sequence>
<evidence type="ECO:0008006" key="3">
    <source>
        <dbReference type="Google" id="ProtNLM"/>
    </source>
</evidence>